<evidence type="ECO:0000259" key="8">
    <source>
        <dbReference type="Pfam" id="PF25063"/>
    </source>
</evidence>
<feature type="domain" description="Tetratricopeptide repeat protein 21A/21B fifth ARM repeats" evidence="9">
    <location>
        <begin position="950"/>
        <end position="1066"/>
    </location>
</feature>
<sequence>MAAKITYYCREGYHRAMQNAALEGMKRFAGDTVFRFYFGLSLVCEGRVQEGIRELDRLQSDSEVMLGAMLALIHAHKRCATVDKEAVMQLDAKLKEERKKAGDKALHFAGVFLFLNGRYDKAREYVDRLLKINSQSRDGLVLKGWIELGAGKESKDVKNAINFFESIPNANRDIDAMLGKAKFYELVHSFDQALECLNQLVVSYPSFVPALLEKMKIQLALKDWVQASDSAERALILDPGSLEGKRFKILNTMCHQGNYHESTLLLKEFFSDLEQHEPRNGDLFMRNAQLFSRLCGRHQGILHEAYRLAERAAQLDPSNADRLTELGYQCLLQENVSQALKFFRNATKMDESSISALTGTLHCQLLEGHLQSAEQHLEFQLEVSRSVGTSPEIYYLSALLGRLKGSKSSEEIIGILTDAIETHFRAIRSVPFGVEYLIQLNPDFLLLVVRELLLYAPTHPVAKSQAIPPALERSRQVLEPVTKVCPGMRDGLFLLARVRFLRGEISEASSLLQEILEDIDPTFSDAHVLMAQIQLQQGFFKQASQSLEVGLSYNFEIREHPIYHLIKARIQKKQGQMEEAIVTLRQAMALPGFKVKPSEKNESSPNRLPDSERAAIYLELADALRMNNQNQEAAKVMEEARNEFRGTGEEVRVSVSNADLALARGDVEGAIAVLKRIGPDQPYYIQSREKMASIYLQYRKDRRMYAACYREIVEKDSSPQSYLLLGDALMGIQEPDKAIEVYEQALKRNPRDAILAGKMGQALIKTHQYGKAINYYKESIRNDNNNSLRHDLAELQMKLRQYEKAEKTLVKALEVEGSSNEINSLTMQAKLLALLAKVQEKAGMLESALSSLNSARDIQSRVLQRAQVEQPDAANEQKQLAASICRQMAEHAVSERQHDKAIRMYKEALSASPDDAVSLLALARLYMTVGDLDQCQLTCMTLLRQDKENESATVMMADLAFRKNDYETAMFHFQQILEKKPNNYEALARLVELMRRTGNLDDCTPFLIKAEKASSRSALDAGYHFCIGLHEWYTGNPEGALKSFNKARRDNVWSQRAIRNMIEICLNPDNDTIGGETFESVDGNLSQSDARDAREMALLTAEKLLRELLPKGNLEAVEKTLLENFALMATKNKANIEKALQDCLRIAQDEAYKEHVGAILGVATAYMLLKLTPKARNQLKRVSKNPWSFEDAEYLEKAWLLLADIYVQNGKYDMATEILRAQRVLEHNKSSTKAYEYMGYIMEKEQSYRDAAYHYEQAWKYSTQANPVIGYKLAFNYMKAKRYVDAIDVSRAVLGKHPDYPKIRKEILEKSRDALRR</sequence>
<dbReference type="InterPro" id="IPR056836">
    <property type="entry name" value="ARM_TT21_4th"/>
</dbReference>
<dbReference type="Proteomes" id="UP000677054">
    <property type="component" value="Unassembled WGS sequence"/>
</dbReference>
<feature type="repeat" description="TPR" evidence="4">
    <location>
        <begin position="719"/>
        <end position="752"/>
    </location>
</feature>
<accession>A0A7R9A1V4</accession>
<keyword evidence="12" id="KW-1185">Reference proteome</keyword>
<evidence type="ECO:0000256" key="5">
    <source>
        <dbReference type="SAM" id="Coils"/>
    </source>
</evidence>
<dbReference type="GO" id="GO:0061512">
    <property type="term" value="P:protein localization to cilium"/>
    <property type="evidence" value="ECO:0007669"/>
    <property type="project" value="TreeGrafter"/>
</dbReference>
<dbReference type="FunFam" id="1.25.40.10:FF:000197">
    <property type="entry name" value="Tetratricopeptide repeat domain 21B"/>
    <property type="match status" value="1"/>
</dbReference>
<protein>
    <recommendedName>
        <fullName evidence="13">Tetratricopeptide repeat protein 21B</fullName>
    </recommendedName>
</protein>
<dbReference type="PANTHER" id="PTHR14699">
    <property type="entry name" value="STI2 PROTEIN-RELATED"/>
    <property type="match status" value="1"/>
</dbReference>
<dbReference type="PROSITE" id="PS50005">
    <property type="entry name" value="TPR"/>
    <property type="match status" value="4"/>
</dbReference>
<dbReference type="GO" id="GO:0035721">
    <property type="term" value="P:intraciliary retrograde transport"/>
    <property type="evidence" value="ECO:0007669"/>
    <property type="project" value="TreeGrafter"/>
</dbReference>
<feature type="repeat" description="TPR" evidence="4">
    <location>
        <begin position="950"/>
        <end position="983"/>
    </location>
</feature>
<dbReference type="EMBL" id="CAJPEV010000664">
    <property type="protein sequence ID" value="CAG0887392.1"/>
    <property type="molecule type" value="Genomic_DNA"/>
</dbReference>
<evidence type="ECO:0000256" key="4">
    <source>
        <dbReference type="PROSITE-ProRule" id="PRU00339"/>
    </source>
</evidence>
<feature type="coiled-coil region" evidence="5">
    <location>
        <begin position="785"/>
        <end position="812"/>
    </location>
</feature>
<keyword evidence="3 4" id="KW-0802">TPR repeat</keyword>
<gene>
    <name evidence="11" type="ORF">DSTB1V02_LOCUS4469</name>
</gene>
<dbReference type="SUPFAM" id="SSF48452">
    <property type="entry name" value="TPR-like"/>
    <property type="match status" value="6"/>
</dbReference>
<dbReference type="Pfam" id="PF25063">
    <property type="entry name" value="ARM_TT21_C"/>
    <property type="match status" value="1"/>
</dbReference>
<comment type="similarity">
    <text evidence="1">Belongs to the TTC21 family.</text>
</comment>
<evidence type="ECO:0000313" key="11">
    <source>
        <dbReference type="EMBL" id="CAD7244575.1"/>
    </source>
</evidence>
<feature type="repeat" description="TPR" evidence="4">
    <location>
        <begin position="882"/>
        <end position="915"/>
    </location>
</feature>
<keyword evidence="2" id="KW-0677">Repeat</keyword>
<dbReference type="GO" id="GO:0005929">
    <property type="term" value="C:cilium"/>
    <property type="evidence" value="ECO:0007669"/>
    <property type="project" value="GOC"/>
</dbReference>
<dbReference type="Pfam" id="PF25060">
    <property type="entry name" value="ARM_TT21_2nd"/>
    <property type="match status" value="1"/>
</dbReference>
<feature type="repeat" description="TPR" evidence="4">
    <location>
        <begin position="753"/>
        <end position="786"/>
    </location>
</feature>
<feature type="domain" description="Tetratricopeptide repeat protein 21A/21B N-terminal ARM repeat" evidence="7">
    <location>
        <begin position="5"/>
        <end position="227"/>
    </location>
</feature>
<organism evidence="11">
    <name type="scientific">Darwinula stevensoni</name>
    <dbReference type="NCBI Taxonomy" id="69355"/>
    <lineage>
        <taxon>Eukaryota</taxon>
        <taxon>Metazoa</taxon>
        <taxon>Ecdysozoa</taxon>
        <taxon>Arthropoda</taxon>
        <taxon>Crustacea</taxon>
        <taxon>Oligostraca</taxon>
        <taxon>Ostracoda</taxon>
        <taxon>Podocopa</taxon>
        <taxon>Podocopida</taxon>
        <taxon>Darwinulocopina</taxon>
        <taxon>Darwinuloidea</taxon>
        <taxon>Darwinulidae</taxon>
        <taxon>Darwinula</taxon>
    </lineage>
</organism>
<evidence type="ECO:0000256" key="2">
    <source>
        <dbReference type="ARBA" id="ARBA00022737"/>
    </source>
</evidence>
<evidence type="ECO:0000259" key="6">
    <source>
        <dbReference type="Pfam" id="PF25060"/>
    </source>
</evidence>
<feature type="domain" description="Tetratricopeptide repeat protein 21A/21B second ARM" evidence="6">
    <location>
        <begin position="266"/>
        <end position="538"/>
    </location>
</feature>
<evidence type="ECO:0000259" key="9">
    <source>
        <dbReference type="Pfam" id="PF25064"/>
    </source>
</evidence>
<dbReference type="Pfam" id="PF25068">
    <property type="entry name" value="ARM_TT21_4th"/>
    <property type="match status" value="1"/>
</dbReference>
<dbReference type="Pfam" id="PF25062">
    <property type="entry name" value="ARM_TT21_N"/>
    <property type="match status" value="1"/>
</dbReference>
<feature type="domain" description="Tetratricopeptide repeat protein 21A/21B fourth ARM" evidence="10">
    <location>
        <begin position="755"/>
        <end position="909"/>
    </location>
</feature>
<evidence type="ECO:0000256" key="1">
    <source>
        <dbReference type="ARBA" id="ARBA00010935"/>
    </source>
</evidence>
<dbReference type="FunFam" id="1.25.40.10:FF:000219">
    <property type="entry name" value="Tetratricopeptide repeat domain 21B"/>
    <property type="match status" value="1"/>
</dbReference>
<dbReference type="EMBL" id="LR900181">
    <property type="protein sequence ID" value="CAD7244575.1"/>
    <property type="molecule type" value="Genomic_DNA"/>
</dbReference>
<reference evidence="11" key="1">
    <citation type="submission" date="2020-11" db="EMBL/GenBank/DDBJ databases">
        <authorList>
            <person name="Tran Van P."/>
        </authorList>
    </citation>
    <scope>NUCLEOTIDE SEQUENCE</scope>
</reference>
<evidence type="ECO:0008006" key="13">
    <source>
        <dbReference type="Google" id="ProtNLM"/>
    </source>
</evidence>
<dbReference type="PANTHER" id="PTHR14699:SF0">
    <property type="entry name" value="TETRATRICOPEPTIDE REPEAT PROTEIN 21 HOMOLOG"/>
    <property type="match status" value="1"/>
</dbReference>
<feature type="domain" description="Tetratricopeptide repeat protein 21A/21B C-terminal ARM" evidence="8">
    <location>
        <begin position="1100"/>
        <end position="1312"/>
    </location>
</feature>
<dbReference type="InterPro" id="IPR056834">
    <property type="entry name" value="ARM_TT21_C"/>
</dbReference>
<dbReference type="SMART" id="SM00028">
    <property type="entry name" value="TPR"/>
    <property type="match status" value="16"/>
</dbReference>
<dbReference type="Pfam" id="PF25058">
    <property type="entry name" value="ARM_TT21"/>
    <property type="match status" value="1"/>
</dbReference>
<dbReference type="Pfam" id="PF13181">
    <property type="entry name" value="TPR_8"/>
    <property type="match status" value="1"/>
</dbReference>
<dbReference type="Pfam" id="PF25064">
    <property type="entry name" value="ARM_TT21_5th"/>
    <property type="match status" value="1"/>
</dbReference>
<keyword evidence="5" id="KW-0175">Coiled coil</keyword>
<evidence type="ECO:0000259" key="7">
    <source>
        <dbReference type="Pfam" id="PF25062"/>
    </source>
</evidence>
<dbReference type="InterPro" id="IPR019734">
    <property type="entry name" value="TPR_rpt"/>
</dbReference>
<proteinExistence type="inferred from homology"/>
<dbReference type="InterPro" id="IPR056835">
    <property type="entry name" value="ARM_TT21_5th"/>
</dbReference>
<evidence type="ECO:0000259" key="10">
    <source>
        <dbReference type="Pfam" id="PF25068"/>
    </source>
</evidence>
<evidence type="ECO:0000256" key="3">
    <source>
        <dbReference type="ARBA" id="ARBA00022803"/>
    </source>
</evidence>
<dbReference type="OrthoDB" id="10259630at2759"/>
<dbReference type="GO" id="GO:0030991">
    <property type="term" value="C:intraciliary transport particle A"/>
    <property type="evidence" value="ECO:0007669"/>
    <property type="project" value="TreeGrafter"/>
</dbReference>
<dbReference type="InterPro" id="IPR040364">
    <property type="entry name" value="TTC21A/TTC21B"/>
</dbReference>
<name>A0A7R9A1V4_9CRUS</name>
<dbReference type="Gene3D" id="1.25.40.10">
    <property type="entry name" value="Tetratricopeptide repeat domain"/>
    <property type="match status" value="7"/>
</dbReference>
<dbReference type="InterPro" id="IPR011990">
    <property type="entry name" value="TPR-like_helical_dom_sf"/>
</dbReference>
<dbReference type="InterPro" id="IPR056833">
    <property type="entry name" value="ARM_TT21_N"/>
</dbReference>
<evidence type="ECO:0000313" key="12">
    <source>
        <dbReference type="Proteomes" id="UP000677054"/>
    </source>
</evidence>
<dbReference type="InterPro" id="IPR056832">
    <property type="entry name" value="ARM_TT21_2nd"/>
</dbReference>